<evidence type="ECO:0000313" key="6">
    <source>
        <dbReference type="Proteomes" id="UP000490939"/>
    </source>
</evidence>
<evidence type="ECO:0000313" key="5">
    <source>
        <dbReference type="Proteomes" id="UP000447873"/>
    </source>
</evidence>
<keyword evidence="1" id="KW-0175">Coiled coil</keyword>
<dbReference type="AlphaFoldDB" id="A0A8H3VCX5"/>
<evidence type="ECO:0000256" key="1">
    <source>
        <dbReference type="SAM" id="Coils"/>
    </source>
</evidence>
<feature type="compositionally biased region" description="Low complexity" evidence="2">
    <location>
        <begin position="90"/>
        <end position="106"/>
    </location>
</feature>
<protein>
    <submittedName>
        <fullName evidence="4">Uncharacterized protein</fullName>
    </submittedName>
</protein>
<evidence type="ECO:0000313" key="4">
    <source>
        <dbReference type="EMBL" id="KAE9986221.1"/>
    </source>
</evidence>
<accession>A0A8H3VCX5</accession>
<dbReference type="Proteomes" id="UP000447873">
    <property type="component" value="Unassembled WGS sequence"/>
</dbReference>
<organism evidence="4 5">
    <name type="scientific">Venturia inaequalis</name>
    <name type="common">Apple scab fungus</name>
    <dbReference type="NCBI Taxonomy" id="5025"/>
    <lineage>
        <taxon>Eukaryota</taxon>
        <taxon>Fungi</taxon>
        <taxon>Dikarya</taxon>
        <taxon>Ascomycota</taxon>
        <taxon>Pezizomycotina</taxon>
        <taxon>Dothideomycetes</taxon>
        <taxon>Pleosporomycetidae</taxon>
        <taxon>Venturiales</taxon>
        <taxon>Venturiaceae</taxon>
        <taxon>Venturia</taxon>
    </lineage>
</organism>
<reference evidence="4 5" key="1">
    <citation type="submission" date="2018-12" db="EMBL/GenBank/DDBJ databases">
        <title>Venturia inaequalis Genome Resource.</title>
        <authorList>
            <person name="Lichtner F.J."/>
        </authorList>
    </citation>
    <scope>NUCLEOTIDE SEQUENCE [LARGE SCALE GENOMIC DNA]</scope>
    <source>
        <strain evidence="4 5">120213</strain>
        <strain evidence="3 6">DMI_063113</strain>
    </source>
</reference>
<feature type="region of interest" description="Disordered" evidence="2">
    <location>
        <begin position="350"/>
        <end position="404"/>
    </location>
</feature>
<name>A0A8H3VCX5_VENIN</name>
<dbReference type="EMBL" id="WNWS01000033">
    <property type="protein sequence ID" value="KAE9986221.1"/>
    <property type="molecule type" value="Genomic_DNA"/>
</dbReference>
<feature type="region of interest" description="Disordered" evidence="2">
    <location>
        <begin position="198"/>
        <end position="241"/>
    </location>
</feature>
<gene>
    <name evidence="3" type="ORF">EG327_010291</name>
    <name evidence="4" type="ORF">EG328_006224</name>
</gene>
<feature type="coiled-coil region" evidence="1">
    <location>
        <begin position="295"/>
        <end position="343"/>
    </location>
</feature>
<feature type="compositionally biased region" description="Basic and acidic residues" evidence="2">
    <location>
        <begin position="350"/>
        <end position="372"/>
    </location>
</feature>
<feature type="region of interest" description="Disordered" evidence="2">
    <location>
        <begin position="90"/>
        <end position="143"/>
    </location>
</feature>
<feature type="compositionally biased region" description="Polar residues" evidence="2">
    <location>
        <begin position="107"/>
        <end position="128"/>
    </location>
</feature>
<feature type="compositionally biased region" description="Polar residues" evidence="2">
    <location>
        <begin position="15"/>
        <end position="24"/>
    </location>
</feature>
<comment type="caution">
    <text evidence="4">The sequence shown here is derived from an EMBL/GenBank/DDBJ whole genome shotgun (WGS) entry which is preliminary data.</text>
</comment>
<dbReference type="Proteomes" id="UP000490939">
    <property type="component" value="Unassembled WGS sequence"/>
</dbReference>
<evidence type="ECO:0000256" key="2">
    <source>
        <dbReference type="SAM" id="MobiDB-lite"/>
    </source>
</evidence>
<keyword evidence="6" id="KW-1185">Reference proteome</keyword>
<feature type="compositionally biased region" description="Basic and acidic residues" evidence="2">
    <location>
        <begin position="33"/>
        <end position="42"/>
    </location>
</feature>
<proteinExistence type="predicted"/>
<feature type="compositionally biased region" description="Low complexity" evidence="2">
    <location>
        <begin position="225"/>
        <end position="241"/>
    </location>
</feature>
<feature type="region of interest" description="Disordered" evidence="2">
    <location>
        <begin position="1"/>
        <end position="67"/>
    </location>
</feature>
<sequence>MSSSPFAPSPHLSHSRQQSRSTSPIRYEIADFQDIHLTHPDTARTAGETTRYCPDPSPHQDFEGSGDSYRQITNAFLGKLPLISRVANSTSSASSSSNWDNSNCSSGASSPTKSLASFITSTSNTSDTASRRRTRHTSKSVIDSWFNGTSAPINVGILPSPARSESPEQEAQPEEYDIDLEYGNMETAAISSFTRLPTRTRRRSTMQSQTSSPGSVAAKLGGWFSSKSTSSTNHSSSPSRTIETDPLLNLDINNALFPHGPADPLAPSSFNDLFTAAESIIQTMQTAYRLRSNEVRELKCEISVKDEECEEAETRATHAKMQLEELAKRFAAQEAKTEMLERMVESQRLELRRQNGEQDSRRVSLRMVHDSPPRQQADGTRTWKRASRTGASDSGFESDGDGDGDSIYSVHSAASMVEVDTVPAAAEKVHMVRVERGHDAVFPSNVARAYAPIEMRIENQRLRERVQELEFAVEGCLDLVSCR</sequence>
<dbReference type="EMBL" id="WNWR01000722">
    <property type="protein sequence ID" value="KAE9970375.1"/>
    <property type="molecule type" value="Genomic_DNA"/>
</dbReference>
<evidence type="ECO:0000313" key="3">
    <source>
        <dbReference type="EMBL" id="KAE9970375.1"/>
    </source>
</evidence>